<gene>
    <name evidence="4" type="ORF">J7S20_01310</name>
</gene>
<dbReference type="InterPro" id="IPR019734">
    <property type="entry name" value="TPR_rpt"/>
</dbReference>
<dbReference type="InterPro" id="IPR036680">
    <property type="entry name" value="SPOR-like_sf"/>
</dbReference>
<dbReference type="Gene3D" id="1.25.40.10">
    <property type="entry name" value="Tetratricopeptide repeat domain"/>
    <property type="match status" value="1"/>
</dbReference>
<keyword evidence="5" id="KW-1185">Reference proteome</keyword>
<dbReference type="PROSITE" id="PS50005">
    <property type="entry name" value="TPR"/>
    <property type="match status" value="1"/>
</dbReference>
<dbReference type="Proteomes" id="UP000676996">
    <property type="component" value="Unassembled WGS sequence"/>
</dbReference>
<evidence type="ECO:0000313" key="4">
    <source>
        <dbReference type="EMBL" id="MBR0551138.1"/>
    </source>
</evidence>
<reference evidence="4" key="1">
    <citation type="submission" date="2021-04" db="EMBL/GenBank/DDBJ databases">
        <title>Ouciella asimina sp. nov., isolated from the surface seawater in the hydrothermal field of Okinawa Trough.</title>
        <authorList>
            <person name="Shuang W."/>
        </authorList>
    </citation>
    <scope>NUCLEOTIDE SEQUENCE</scope>
    <source>
        <strain evidence="4">LXI357</strain>
    </source>
</reference>
<dbReference type="EMBL" id="JAGRQC010000001">
    <property type="protein sequence ID" value="MBR0551138.1"/>
    <property type="molecule type" value="Genomic_DNA"/>
</dbReference>
<organism evidence="4 5">
    <name type="scientific">Stakelama marina</name>
    <dbReference type="NCBI Taxonomy" id="2826939"/>
    <lineage>
        <taxon>Bacteria</taxon>
        <taxon>Pseudomonadati</taxon>
        <taxon>Pseudomonadota</taxon>
        <taxon>Alphaproteobacteria</taxon>
        <taxon>Sphingomonadales</taxon>
        <taxon>Sphingomonadaceae</taxon>
        <taxon>Stakelama</taxon>
    </lineage>
</organism>
<dbReference type="SUPFAM" id="SSF110997">
    <property type="entry name" value="Sporulation related repeat"/>
    <property type="match status" value="1"/>
</dbReference>
<dbReference type="Pfam" id="PF05036">
    <property type="entry name" value="SPOR"/>
    <property type="match status" value="1"/>
</dbReference>
<dbReference type="SUPFAM" id="SSF48452">
    <property type="entry name" value="TPR-like"/>
    <property type="match status" value="1"/>
</dbReference>
<feature type="compositionally biased region" description="Polar residues" evidence="2">
    <location>
        <begin position="303"/>
        <end position="315"/>
    </location>
</feature>
<dbReference type="RefSeq" id="WP_284052429.1">
    <property type="nucleotide sequence ID" value="NZ_JAGRQC010000001.1"/>
</dbReference>
<dbReference type="InterPro" id="IPR007730">
    <property type="entry name" value="SPOR-like_dom"/>
</dbReference>
<sequence length="526" mass="56137">MSAPPVAAQEIVQPATPHADKLAAQMRILAKDPKNLDALIEAGRLSVRLGEPAAAFQFFQRAEDVSPDDPRITAGRAAAYVILERPGEALRLFAQAEQKGVPIADFAADRGLAYDLTGHPDYAQSDYRLALSKGDDPEVRRRLALSLAISGDRKQAADMLDPMLRKQDRGAWRAQAFNLAMNGDIAGADKIVRTILPDFSGNLTAFFRRLADASPAEKAFAVHFGQLSLSPAQIADAQLAPPLPLRGEQGGGVEVASAEPARKARKPRRQRRAKQEKTQPKAEQQQTIPVRLAEAEAEPVQKPVTSSAPLASTSEHVAATAMQPAMPPPATAPDTPPAAEQKVAKAPATEKTAPSSIGSEEDRIGAIMRGISVPASELGVAPMPGAEAPRPAFGATTAASERKEEAAPTPATEKPAAKPQPTAKPKKSTPDPAKQYPARHWVQVAGGANQKTLPREWNRLKDKAPEAFKGKQAWTTPLRFTNRLLAGPFDSEADAQDFVNKLAGKGLSAFTFTSDAGQKIEKLDIQ</sequence>
<accession>A0A8T4I823</accession>
<name>A0A8T4I823_9SPHN</name>
<feature type="compositionally biased region" description="Low complexity" evidence="2">
    <location>
        <begin position="407"/>
        <end position="423"/>
    </location>
</feature>
<feature type="compositionally biased region" description="Basic residues" evidence="2">
    <location>
        <begin position="263"/>
        <end position="272"/>
    </location>
</feature>
<dbReference type="InterPro" id="IPR011990">
    <property type="entry name" value="TPR-like_helical_dom_sf"/>
</dbReference>
<dbReference type="GO" id="GO:0042834">
    <property type="term" value="F:peptidoglycan binding"/>
    <property type="evidence" value="ECO:0007669"/>
    <property type="project" value="InterPro"/>
</dbReference>
<feature type="region of interest" description="Disordered" evidence="2">
    <location>
        <begin position="242"/>
        <end position="365"/>
    </location>
</feature>
<comment type="caution">
    <text evidence="4">The sequence shown here is derived from an EMBL/GenBank/DDBJ whole genome shotgun (WGS) entry which is preliminary data.</text>
</comment>
<evidence type="ECO:0000256" key="1">
    <source>
        <dbReference type="PROSITE-ProRule" id="PRU00339"/>
    </source>
</evidence>
<protein>
    <submittedName>
        <fullName evidence="4">SPOR domain-containing protein</fullName>
    </submittedName>
</protein>
<keyword evidence="1" id="KW-0802">TPR repeat</keyword>
<feature type="repeat" description="TPR" evidence="1">
    <location>
        <begin position="36"/>
        <end position="69"/>
    </location>
</feature>
<feature type="compositionally biased region" description="Pro residues" evidence="2">
    <location>
        <begin position="325"/>
        <end position="336"/>
    </location>
</feature>
<evidence type="ECO:0000259" key="3">
    <source>
        <dbReference type="PROSITE" id="PS51724"/>
    </source>
</evidence>
<dbReference type="PROSITE" id="PS51724">
    <property type="entry name" value="SPOR"/>
    <property type="match status" value="1"/>
</dbReference>
<proteinExistence type="predicted"/>
<evidence type="ECO:0000313" key="5">
    <source>
        <dbReference type="Proteomes" id="UP000676996"/>
    </source>
</evidence>
<dbReference type="AlphaFoldDB" id="A0A8T4I823"/>
<feature type="domain" description="SPOR" evidence="3">
    <location>
        <begin position="434"/>
        <end position="514"/>
    </location>
</feature>
<feature type="region of interest" description="Disordered" evidence="2">
    <location>
        <begin position="380"/>
        <end position="436"/>
    </location>
</feature>
<evidence type="ECO:0000256" key="2">
    <source>
        <dbReference type="SAM" id="MobiDB-lite"/>
    </source>
</evidence>